<dbReference type="Proteomes" id="UP000476934">
    <property type="component" value="Unassembled WGS sequence"/>
</dbReference>
<dbReference type="InterPro" id="IPR025110">
    <property type="entry name" value="AMP-bd_C"/>
</dbReference>
<reference evidence="3 4" key="1">
    <citation type="submission" date="2020-02" db="EMBL/GenBank/DDBJ databases">
        <authorList>
            <person name="Feng H."/>
        </authorList>
    </citation>
    <scope>NUCLEOTIDE SEQUENCE [LARGE SCALE GENOMIC DNA]</scope>
    <source>
        <strain evidence="3 4">Gsoil 114</strain>
    </source>
</reference>
<dbReference type="Gene3D" id="3.40.50.980">
    <property type="match status" value="2"/>
</dbReference>
<evidence type="ECO:0000259" key="1">
    <source>
        <dbReference type="Pfam" id="PF00501"/>
    </source>
</evidence>
<dbReference type="Pfam" id="PF00501">
    <property type="entry name" value="AMP-binding"/>
    <property type="match status" value="1"/>
</dbReference>
<accession>A0A6M0P996</accession>
<dbReference type="Gene3D" id="3.30.300.30">
    <property type="match status" value="1"/>
</dbReference>
<evidence type="ECO:0000259" key="2">
    <source>
        <dbReference type="Pfam" id="PF13193"/>
    </source>
</evidence>
<name>A0A6M0P996_9BACI</name>
<dbReference type="CDD" id="cd05936">
    <property type="entry name" value="FC-FACS_FadD_like"/>
    <property type="match status" value="1"/>
</dbReference>
<dbReference type="PROSITE" id="PS00455">
    <property type="entry name" value="AMP_BINDING"/>
    <property type="match status" value="1"/>
</dbReference>
<comment type="caution">
    <text evidence="3">The sequence shown here is derived from an EMBL/GenBank/DDBJ whole genome shotgun (WGS) entry which is preliminary data.</text>
</comment>
<dbReference type="PANTHER" id="PTHR43767:SF1">
    <property type="entry name" value="NONRIBOSOMAL PEPTIDE SYNTHASE PES1 (EUROFUNG)-RELATED"/>
    <property type="match status" value="1"/>
</dbReference>
<evidence type="ECO:0000313" key="3">
    <source>
        <dbReference type="EMBL" id="NEY21322.1"/>
    </source>
</evidence>
<dbReference type="AlphaFoldDB" id="A0A6M0P996"/>
<dbReference type="InterPro" id="IPR020845">
    <property type="entry name" value="AMP-binding_CS"/>
</dbReference>
<dbReference type="InterPro" id="IPR050237">
    <property type="entry name" value="ATP-dep_AMP-bd_enzyme"/>
</dbReference>
<dbReference type="Gene3D" id="2.30.38.10">
    <property type="entry name" value="Luciferase, Domain 3"/>
    <property type="match status" value="1"/>
</dbReference>
<dbReference type="SUPFAM" id="SSF56801">
    <property type="entry name" value="Acetyl-CoA synthetase-like"/>
    <property type="match status" value="1"/>
</dbReference>
<gene>
    <name evidence="3" type="ORF">G4D61_15355</name>
</gene>
<dbReference type="PANTHER" id="PTHR43767">
    <property type="entry name" value="LONG-CHAIN-FATTY-ACID--COA LIGASE"/>
    <property type="match status" value="1"/>
</dbReference>
<sequence>MRSMEKRPWLDKYIVDVETAFTTPESDLYSMLEHTAGKLGEKTALIYEDNQITFKQLKTEVDCLAHAWYKLGLKKSERIGVMMENHPDYVRCYYAAMKLGMIVVQINPMYTKRELAEIFTDAELSYLVIQSDYIEKITEFTDFTHVFTSGTPAKNQSFYNIANLIEQSSPSGNKAQIDIKKDVAVIQYTGGTTGKMKGAMLSHFNLFSNLVQSNIIYGDRIQWEHETLLTVIPLYHVYGMTAGMNVGIYTGAANIIVPRFDMNVVLKIIKTYKPSMFPGVPKMFSAFVNYPNIEQCGLDCLKICTSGSAPLPDEIIRKFERITGVTIEEGYGLSEASPVTHRNPPFGVRKIGSIGVPFPKTDCKIVNDEEAELPVNTIGELLIKGPQVMLGYWQKEEETNKAFKHGWFHTGDLAMMDEDGYFYIVGRKKEMMIVSGFNVYPQEVENVLYEYPYVVEAAVIGVPDQERGEIIKAFIVPKEGTTLDINQVKAFCYQRLTRYKVPKIYEIRDSLPRNPVGKILKRLLK</sequence>
<keyword evidence="4" id="KW-1185">Reference proteome</keyword>
<keyword evidence="3" id="KW-0436">Ligase</keyword>
<feature type="domain" description="AMP-dependent synthetase/ligase" evidence="1">
    <location>
        <begin position="32"/>
        <end position="393"/>
    </location>
</feature>
<dbReference type="EMBL" id="JAAIWK010000031">
    <property type="protein sequence ID" value="NEY21322.1"/>
    <property type="molecule type" value="Genomic_DNA"/>
</dbReference>
<dbReference type="Pfam" id="PF13193">
    <property type="entry name" value="AMP-binding_C"/>
    <property type="match status" value="1"/>
</dbReference>
<feature type="domain" description="AMP-binding enzyme C-terminal" evidence="2">
    <location>
        <begin position="443"/>
        <end position="518"/>
    </location>
</feature>
<dbReference type="InterPro" id="IPR045851">
    <property type="entry name" value="AMP-bd_C_sf"/>
</dbReference>
<reference evidence="3 4" key="2">
    <citation type="submission" date="2020-03" db="EMBL/GenBank/DDBJ databases">
        <title>Bacillus aquiflavi sp. nov., isolated from yellow water of strong flavor Chinese baijiu in Yibin region of China.</title>
        <authorList>
            <person name="Xie J."/>
        </authorList>
    </citation>
    <scope>NUCLEOTIDE SEQUENCE [LARGE SCALE GENOMIC DNA]</scope>
    <source>
        <strain evidence="3 4">Gsoil 114</strain>
    </source>
</reference>
<proteinExistence type="predicted"/>
<evidence type="ECO:0000313" key="4">
    <source>
        <dbReference type="Proteomes" id="UP000476934"/>
    </source>
</evidence>
<organism evidence="3 4">
    <name type="scientific">Heyndrickxia ginsengihumi</name>
    <dbReference type="NCBI Taxonomy" id="363870"/>
    <lineage>
        <taxon>Bacteria</taxon>
        <taxon>Bacillati</taxon>
        <taxon>Bacillota</taxon>
        <taxon>Bacilli</taxon>
        <taxon>Bacillales</taxon>
        <taxon>Bacillaceae</taxon>
        <taxon>Heyndrickxia</taxon>
    </lineage>
</organism>
<protein>
    <submittedName>
        <fullName evidence="3">Long-chain fatty acid--CoA ligase</fullName>
    </submittedName>
</protein>
<dbReference type="InterPro" id="IPR000873">
    <property type="entry name" value="AMP-dep_synth/lig_dom"/>
</dbReference>
<dbReference type="GO" id="GO:0016878">
    <property type="term" value="F:acid-thiol ligase activity"/>
    <property type="evidence" value="ECO:0007669"/>
    <property type="project" value="UniProtKB-ARBA"/>
</dbReference>